<keyword evidence="3" id="KW-1185">Reference proteome</keyword>
<gene>
    <name evidence="2" type="ORF">BSZ37_08785</name>
</gene>
<dbReference type="PROSITE" id="PS51257">
    <property type="entry name" value="PROKAR_LIPOPROTEIN"/>
    <property type="match status" value="1"/>
</dbReference>
<keyword evidence="1" id="KW-0732">Signal</keyword>
<dbReference type="Gene3D" id="2.40.360.20">
    <property type="match status" value="1"/>
</dbReference>
<dbReference type="RefSeq" id="WP_095510186.1">
    <property type="nucleotide sequence ID" value="NZ_MQWD01000001.1"/>
</dbReference>
<feature type="signal peptide" evidence="1">
    <location>
        <begin position="1"/>
        <end position="19"/>
    </location>
</feature>
<organism evidence="2 3">
    <name type="scientific">Rubrivirga marina</name>
    <dbReference type="NCBI Taxonomy" id="1196024"/>
    <lineage>
        <taxon>Bacteria</taxon>
        <taxon>Pseudomonadati</taxon>
        <taxon>Rhodothermota</taxon>
        <taxon>Rhodothermia</taxon>
        <taxon>Rhodothermales</taxon>
        <taxon>Rubricoccaceae</taxon>
        <taxon>Rubrivirga</taxon>
    </lineage>
</organism>
<dbReference type="EMBL" id="MQWD01000001">
    <property type="protein sequence ID" value="PAP76529.1"/>
    <property type="molecule type" value="Genomic_DNA"/>
</dbReference>
<dbReference type="OrthoDB" id="665223at2"/>
<evidence type="ECO:0000256" key="1">
    <source>
        <dbReference type="SAM" id="SignalP"/>
    </source>
</evidence>
<dbReference type="Proteomes" id="UP000216339">
    <property type="component" value="Unassembled WGS sequence"/>
</dbReference>
<reference evidence="2 3" key="1">
    <citation type="submission" date="2016-11" db="EMBL/GenBank/DDBJ databases">
        <title>Study of marine rhodopsin-containing bacteria.</title>
        <authorList>
            <person name="Yoshizawa S."/>
            <person name="Kumagai Y."/>
            <person name="Kogure K."/>
        </authorList>
    </citation>
    <scope>NUCLEOTIDE SEQUENCE [LARGE SCALE GENOMIC DNA]</scope>
    <source>
        <strain evidence="2 3">SAORIC-28</strain>
    </source>
</reference>
<name>A0A271J1C8_9BACT</name>
<dbReference type="AlphaFoldDB" id="A0A271J1C8"/>
<sequence length="232" mass="24536">MRASLVALLLLSIAGCDLVSDDGPAWTEVGAVATFDYTPGPDSLSVLGPGRTPPFRRAPATPRAVEMHVVADGGPGTSTGRRVAWRDPGADSPLSRFAEAGLPLSDARVDVSSEGLTVTVPHDCPDLGLWRVRSTAEAGPVTFVRVPREAAGALDVWGDCTQSPLHYRAVRVETVTVPAGTFEAVVIEGPAHPDGTGALGVEWWSWEAGLVRYDALRYDGVLQGRFVRSARP</sequence>
<evidence type="ECO:0008006" key="4">
    <source>
        <dbReference type="Google" id="ProtNLM"/>
    </source>
</evidence>
<protein>
    <recommendedName>
        <fullName evidence="4">Lipoprotein</fullName>
    </recommendedName>
</protein>
<accession>A0A271J1C8</accession>
<feature type="chain" id="PRO_5012222075" description="Lipoprotein" evidence="1">
    <location>
        <begin position="20"/>
        <end position="232"/>
    </location>
</feature>
<evidence type="ECO:0000313" key="2">
    <source>
        <dbReference type="EMBL" id="PAP76529.1"/>
    </source>
</evidence>
<comment type="caution">
    <text evidence="2">The sequence shown here is derived from an EMBL/GenBank/DDBJ whole genome shotgun (WGS) entry which is preliminary data.</text>
</comment>
<evidence type="ECO:0000313" key="3">
    <source>
        <dbReference type="Proteomes" id="UP000216339"/>
    </source>
</evidence>
<proteinExistence type="predicted"/>